<reference evidence="2 3" key="1">
    <citation type="submission" date="2019-11" db="EMBL/GenBank/DDBJ databases">
        <title>Draft Genome Sequence of Plant Growth-Promoting Rhizosphere-Associated Bacteria.</title>
        <authorList>
            <person name="Vasilyev I.Y."/>
            <person name="Radchenko V."/>
            <person name="Ilnitskaya E.V."/>
        </authorList>
    </citation>
    <scope>NUCLEOTIDE SEQUENCE [LARGE SCALE GENOMIC DNA]</scope>
    <source>
        <strain evidence="2 3">VRA_9sq_n</strain>
    </source>
</reference>
<dbReference type="SMART" id="SM00382">
    <property type="entry name" value="AAA"/>
    <property type="match status" value="1"/>
</dbReference>
<dbReference type="EMBL" id="WKKW01000006">
    <property type="protein sequence ID" value="MSD91580.1"/>
    <property type="molecule type" value="Genomic_DNA"/>
</dbReference>
<dbReference type="InterPro" id="IPR003593">
    <property type="entry name" value="AAA+_ATPase"/>
</dbReference>
<gene>
    <name evidence="2" type="ORF">GKC41_07975</name>
</gene>
<dbReference type="AlphaFoldDB" id="A0A6N7TZH1"/>
<proteinExistence type="predicted"/>
<dbReference type="InterPro" id="IPR027417">
    <property type="entry name" value="P-loop_NTPase"/>
</dbReference>
<organism evidence="2 3">
    <name type="scientific">Bifidobacterium asteroides</name>
    <dbReference type="NCBI Taxonomy" id="1684"/>
    <lineage>
        <taxon>Bacteria</taxon>
        <taxon>Bacillati</taxon>
        <taxon>Actinomycetota</taxon>
        <taxon>Actinomycetes</taxon>
        <taxon>Bifidobacteriales</taxon>
        <taxon>Bifidobacteriaceae</taxon>
        <taxon>Bifidobacterium</taxon>
    </lineage>
</organism>
<feature type="domain" description="AAA+ ATPase" evidence="1">
    <location>
        <begin position="60"/>
        <end position="372"/>
    </location>
</feature>
<comment type="caution">
    <text evidence="2">The sequence shown here is derived from an EMBL/GenBank/DDBJ whole genome shotgun (WGS) entry which is preliminary data.</text>
</comment>
<dbReference type="SUPFAM" id="SSF52540">
    <property type="entry name" value="P-loop containing nucleoside triphosphate hydrolases"/>
    <property type="match status" value="1"/>
</dbReference>
<dbReference type="Gene3D" id="3.40.50.300">
    <property type="entry name" value="P-loop containing nucleotide triphosphate hydrolases"/>
    <property type="match status" value="2"/>
</dbReference>
<dbReference type="InterPro" id="IPR003959">
    <property type="entry name" value="ATPase_AAA_core"/>
</dbReference>
<accession>A0A6N7TZH1</accession>
<evidence type="ECO:0000259" key="1">
    <source>
        <dbReference type="SMART" id="SM00382"/>
    </source>
</evidence>
<dbReference type="PANTHER" id="PTHR43581">
    <property type="entry name" value="ATP/GTP PHOSPHATASE"/>
    <property type="match status" value="1"/>
</dbReference>
<name>A0A6N7TZH1_9BIFI</name>
<evidence type="ECO:0000313" key="3">
    <source>
        <dbReference type="Proteomes" id="UP000436357"/>
    </source>
</evidence>
<dbReference type="GO" id="GO:0016887">
    <property type="term" value="F:ATP hydrolysis activity"/>
    <property type="evidence" value="ECO:0007669"/>
    <property type="project" value="InterPro"/>
</dbReference>
<sequence>MSTGILVVIMRLLRMVVEGLEPFENQTLALDLYARDQVRSKTPGNGLTYLENNPTSHIYAQNVLCLTGINASGKTTALNALALAVSILSKDTSPMLSSVRSLSAFGPSLQISLVFESKQHFYLLKSQLDAVRNDNTDESTDPLADSTYKFSQEQLWRYPNKPLSKSVLRNTDAFQQRSKLIKVRRLATQSPDDATTDAYLTKEAFDYLSPHSSIVLPYTRTTRTQVIARIGPETYFPIVPADTIADPVLHVFDDSIDYFHIDQEHRAHLRFAGTSQEVVMPNMDTAGLLSLGTVRGSRIVRAAIRVLRTGGYLLIDEIENSINKELVRMIINLFMSTTSNPHGATLVFTTHYAELLDLIQRKDNIYFLRRSEDKRKGIQAINYSEAVRRGELKHSEVFLSNYIGGTAPKAAELKAMRQYVAGQVAGQEHHA</sequence>
<dbReference type="OrthoDB" id="9809324at2"/>
<dbReference type="GO" id="GO:0005524">
    <property type="term" value="F:ATP binding"/>
    <property type="evidence" value="ECO:0007669"/>
    <property type="project" value="InterPro"/>
</dbReference>
<dbReference type="Proteomes" id="UP000436357">
    <property type="component" value="Unassembled WGS sequence"/>
</dbReference>
<dbReference type="InterPro" id="IPR051396">
    <property type="entry name" value="Bact_Antivir_Def_Nuclease"/>
</dbReference>
<protein>
    <submittedName>
        <fullName evidence="2">AAA family ATPase</fullName>
    </submittedName>
</protein>
<evidence type="ECO:0000313" key="2">
    <source>
        <dbReference type="EMBL" id="MSD91580.1"/>
    </source>
</evidence>
<dbReference type="PANTHER" id="PTHR43581:SF2">
    <property type="entry name" value="EXCINUCLEASE ATPASE SUBUNIT"/>
    <property type="match status" value="1"/>
</dbReference>
<dbReference type="Pfam" id="PF13304">
    <property type="entry name" value="AAA_21"/>
    <property type="match status" value="1"/>
</dbReference>